<evidence type="ECO:0000256" key="6">
    <source>
        <dbReference type="SAM" id="MobiDB-lite"/>
    </source>
</evidence>
<accession>A0A2Z7A1Z0</accession>
<evidence type="ECO:0000256" key="4">
    <source>
        <dbReference type="ARBA" id="ARBA00023163"/>
    </source>
</evidence>
<evidence type="ECO:0000259" key="7">
    <source>
        <dbReference type="PROSITE" id="PS51903"/>
    </source>
</evidence>
<organism evidence="8 9">
    <name type="scientific">Dorcoceras hygrometricum</name>
    <dbReference type="NCBI Taxonomy" id="472368"/>
    <lineage>
        <taxon>Eukaryota</taxon>
        <taxon>Viridiplantae</taxon>
        <taxon>Streptophyta</taxon>
        <taxon>Embryophyta</taxon>
        <taxon>Tracheophyta</taxon>
        <taxon>Spermatophyta</taxon>
        <taxon>Magnoliopsida</taxon>
        <taxon>eudicotyledons</taxon>
        <taxon>Gunneridae</taxon>
        <taxon>Pentapetalae</taxon>
        <taxon>asterids</taxon>
        <taxon>lamiids</taxon>
        <taxon>Lamiales</taxon>
        <taxon>Gesneriaceae</taxon>
        <taxon>Didymocarpoideae</taxon>
        <taxon>Trichosporeae</taxon>
        <taxon>Loxocarpinae</taxon>
        <taxon>Dorcoceras</taxon>
    </lineage>
</organism>
<dbReference type="Pfam" id="PF02861">
    <property type="entry name" value="Clp_N"/>
    <property type="match status" value="1"/>
</dbReference>
<dbReference type="InterPro" id="IPR051650">
    <property type="entry name" value="SL_signaling_regulator"/>
</dbReference>
<dbReference type="PANTHER" id="PTHR43572">
    <property type="entry name" value="CHAPERONE PROTEIN CLPD, CHLOROPLASTIC"/>
    <property type="match status" value="1"/>
</dbReference>
<dbReference type="Pfam" id="PF26587">
    <property type="entry name" value="AAA_lid_SMAX1"/>
    <property type="match status" value="1"/>
</dbReference>
<keyword evidence="9" id="KW-1185">Reference proteome</keyword>
<keyword evidence="2 5" id="KW-0677">Repeat</keyword>
<name>A0A2Z7A1Z0_9LAMI</name>
<feature type="compositionally biased region" description="Basic and acidic residues" evidence="6">
    <location>
        <begin position="502"/>
        <end position="512"/>
    </location>
</feature>
<sequence length="1036" mass="114817">MPTPVNAARQCLTQEAAVALDEAVAVARRRGHAQTTSMHMVSSLLSLPSSSLREACMRTRNNAYSTRVQFKALELSLSVALDRLPSSQAGKIEQPPVSNSLMAAIKRSQANQRRQPENFSYYQQQQQQYSSCSSVPIVKAELQNLILSILDDPLVSRVFGEAGFRSYDIKTATLRPGNSFHSPHLFGYSSRRIGEVMMKNKKRNPLLLGVSYGDALKSFLEIVRRKIDGVLPVGLSGLTVICVKDEILRFVNGDLDQDSFRLRLEEVERMVENAVGSGVVLNFGDLKVFCGDVVCTDGLRYMVSKLTGLLQIHGGKLWLIGAAATHEIYFKFLNKFPSIEDDWDLQILPITSLTFSMGGSYPRSSLMESFVPLGGFFSMPSDTNSALSSSCHYVVRCHLCNEKCEQEVKALSDGGSCDSVLEQSQSSLPSWFQIAEYSKQNGVADLKAKDDRLSLNAKISGIQKKWESICQHHHYNQAFTKGYTSQFGHPFPRVTGFQVTQEGKENASKDSSKQSNESSPEQGSNNVISSLSSDLWQSPPFKEPNTLDVQSKTNKMDLLSKPGENPSNFDSEIGGLKLSASSAGINNCRTPTSVTTDLGLGSVSACTNKDFEKHVDQTHMGSLQQYKVNDPKALYKSLVERVGLQEEAIYAVVEVITQCQTQMIGLHGASRSDKWLNFRGPDRLGKRKLGLAMAEMLYGSTDSFIFVDLSFQDETTHSDALWNLQVMNKYNVSMRGTVVDYLVEKVTKRPSVVFLENVDKADLVVQNSLFHAAKTGRFMDLSGREVSISNCLFVVTTRFNKGINCFFSGNEIVACSEEEILLVKGHAMQIWIGCDLNDDHTSEKSTQSDPISVNKRKLTGSSSQGRSTDRIGILDMSKRAHKGVNRYLDLNLPADASETLSKEETETESSSENLKSWLEDFEGQLDGVVVFEPFDFEKLAERLIKDVKECSNKIFGFECSLEIESNVMQQLLAAAYLFDITKVDEWIQRVLKQGFVKAIGKYSIDTRSVVKLLTCDGDFSEDQQAGSLLPAGVILN</sequence>
<evidence type="ECO:0000256" key="2">
    <source>
        <dbReference type="ARBA" id="ARBA00022737"/>
    </source>
</evidence>
<evidence type="ECO:0000256" key="3">
    <source>
        <dbReference type="ARBA" id="ARBA00023015"/>
    </source>
</evidence>
<dbReference type="EMBL" id="KV019699">
    <property type="protein sequence ID" value="KZV15618.1"/>
    <property type="molecule type" value="Genomic_DNA"/>
</dbReference>
<dbReference type="Gene3D" id="3.40.50.300">
    <property type="entry name" value="P-loop containing nucleotide triphosphate hydrolases"/>
    <property type="match status" value="1"/>
</dbReference>
<dbReference type="GO" id="GO:0016887">
    <property type="term" value="F:ATP hydrolysis activity"/>
    <property type="evidence" value="ECO:0007669"/>
    <property type="project" value="InterPro"/>
</dbReference>
<dbReference type="InterPro" id="IPR027417">
    <property type="entry name" value="P-loop_NTPase"/>
</dbReference>
<dbReference type="PANTHER" id="PTHR43572:SF77">
    <property type="entry name" value="PROTEIN DWARF 53-LIKE-LIKE"/>
    <property type="match status" value="1"/>
</dbReference>
<evidence type="ECO:0000256" key="5">
    <source>
        <dbReference type="PROSITE-ProRule" id="PRU01251"/>
    </source>
</evidence>
<comment type="similarity">
    <text evidence="1">Belongs to the ClpA/ClpB family.</text>
</comment>
<dbReference type="InterPro" id="IPR058680">
    <property type="entry name" value="NBD_SMAX1-like"/>
</dbReference>
<feature type="compositionally biased region" description="Low complexity" evidence="6">
    <location>
        <begin position="513"/>
        <end position="522"/>
    </location>
</feature>
<feature type="compositionally biased region" description="Polar residues" evidence="6">
    <location>
        <begin position="523"/>
        <end position="536"/>
    </location>
</feature>
<dbReference type="Pfam" id="PF07724">
    <property type="entry name" value="AAA_2"/>
    <property type="match status" value="1"/>
</dbReference>
<keyword evidence="4" id="KW-0804">Transcription</keyword>
<dbReference type="OrthoDB" id="1723324at2759"/>
<protein>
    <recommendedName>
        <fullName evidence="7">Clp R domain-containing protein</fullName>
    </recommendedName>
</protein>
<dbReference type="GO" id="GO:0005524">
    <property type="term" value="F:ATP binding"/>
    <property type="evidence" value="ECO:0007669"/>
    <property type="project" value="InterPro"/>
</dbReference>
<dbReference type="Proteomes" id="UP000250235">
    <property type="component" value="Unassembled WGS sequence"/>
</dbReference>
<evidence type="ECO:0000256" key="1">
    <source>
        <dbReference type="ARBA" id="ARBA00008675"/>
    </source>
</evidence>
<proteinExistence type="inferred from homology"/>
<evidence type="ECO:0000313" key="8">
    <source>
        <dbReference type="EMBL" id="KZV15618.1"/>
    </source>
</evidence>
<dbReference type="SUPFAM" id="SSF52540">
    <property type="entry name" value="P-loop containing nucleoside triphosphate hydrolases"/>
    <property type="match status" value="1"/>
</dbReference>
<dbReference type="InterPro" id="IPR036628">
    <property type="entry name" value="Clp_N_dom_sf"/>
</dbReference>
<dbReference type="InterPro" id="IPR004176">
    <property type="entry name" value="Clp_R_N"/>
</dbReference>
<reference evidence="8 9" key="1">
    <citation type="journal article" date="2015" name="Proc. Natl. Acad. Sci. U.S.A.">
        <title>The resurrection genome of Boea hygrometrica: A blueprint for survival of dehydration.</title>
        <authorList>
            <person name="Xiao L."/>
            <person name="Yang G."/>
            <person name="Zhang L."/>
            <person name="Yang X."/>
            <person name="Zhao S."/>
            <person name="Ji Z."/>
            <person name="Zhou Q."/>
            <person name="Hu M."/>
            <person name="Wang Y."/>
            <person name="Chen M."/>
            <person name="Xu Y."/>
            <person name="Jin H."/>
            <person name="Xiao X."/>
            <person name="Hu G."/>
            <person name="Bao F."/>
            <person name="Hu Y."/>
            <person name="Wan P."/>
            <person name="Li L."/>
            <person name="Deng X."/>
            <person name="Kuang T."/>
            <person name="Xiang C."/>
            <person name="Zhu J.K."/>
            <person name="Oliver M.J."/>
            <person name="He Y."/>
        </authorList>
    </citation>
    <scope>NUCLEOTIDE SEQUENCE [LARGE SCALE GENOMIC DNA]</scope>
    <source>
        <strain evidence="9">cv. XS01</strain>
    </source>
</reference>
<feature type="region of interest" description="Disordered" evidence="6">
    <location>
        <begin position="500"/>
        <end position="568"/>
    </location>
</feature>
<feature type="domain" description="Clp R" evidence="7">
    <location>
        <begin position="8"/>
        <end position="179"/>
    </location>
</feature>
<gene>
    <name evidence="8" type="ORF">F511_41173</name>
</gene>
<dbReference type="InterPro" id="IPR058954">
    <property type="entry name" value="AAA_lid_SMAX1"/>
</dbReference>
<evidence type="ECO:0000313" key="9">
    <source>
        <dbReference type="Proteomes" id="UP000250235"/>
    </source>
</evidence>
<dbReference type="PROSITE" id="PS51903">
    <property type="entry name" value="CLP_R"/>
    <property type="match status" value="1"/>
</dbReference>
<dbReference type="Pfam" id="PF23569">
    <property type="entry name" value="NBD_SMAX1"/>
    <property type="match status" value="1"/>
</dbReference>
<dbReference type="Gene3D" id="1.10.1780.10">
    <property type="entry name" value="Clp, N-terminal domain"/>
    <property type="match status" value="1"/>
</dbReference>
<dbReference type="InterPro" id="IPR003959">
    <property type="entry name" value="ATPase_AAA_core"/>
</dbReference>
<feature type="region of interest" description="Disordered" evidence="6">
    <location>
        <begin position="842"/>
        <end position="868"/>
    </location>
</feature>
<dbReference type="AlphaFoldDB" id="A0A2Z7A1Z0"/>
<dbReference type="SUPFAM" id="SSF81923">
    <property type="entry name" value="Double Clp-N motif"/>
    <property type="match status" value="1"/>
</dbReference>
<keyword evidence="3" id="KW-0805">Transcription regulation</keyword>